<dbReference type="EMBL" id="BJVS01000001">
    <property type="protein sequence ID" value="GEL52502.1"/>
    <property type="molecule type" value="Genomic_DNA"/>
</dbReference>
<sequence length="56" mass="6267">MGNSYRVSPLLELKPEPLRASAFVYGEVTEAPLRTGHALDDRLRCPDIDEVRVCPL</sequence>
<dbReference type="AlphaFoldDB" id="A0AAN4R1K3"/>
<evidence type="ECO:0000313" key="2">
    <source>
        <dbReference type="Proteomes" id="UP000321287"/>
    </source>
</evidence>
<organism evidence="1 2">
    <name type="scientific">Asaia bogorensis NBRC 16594</name>
    <dbReference type="NCBI Taxonomy" id="1231624"/>
    <lineage>
        <taxon>Bacteria</taxon>
        <taxon>Pseudomonadati</taxon>
        <taxon>Pseudomonadota</taxon>
        <taxon>Alphaproteobacteria</taxon>
        <taxon>Acetobacterales</taxon>
        <taxon>Acetobacteraceae</taxon>
        <taxon>Asaia</taxon>
    </lineage>
</organism>
<proteinExistence type="predicted"/>
<name>A0AAN4R1K3_9PROT</name>
<accession>A0AAN4R1K3</accession>
<comment type="caution">
    <text evidence="1">The sequence shown here is derived from an EMBL/GenBank/DDBJ whole genome shotgun (WGS) entry which is preliminary data.</text>
</comment>
<dbReference type="Proteomes" id="UP000321287">
    <property type="component" value="Unassembled WGS sequence"/>
</dbReference>
<evidence type="ECO:0000313" key="1">
    <source>
        <dbReference type="EMBL" id="GEL52502.1"/>
    </source>
</evidence>
<reference evidence="1 2" key="1">
    <citation type="submission" date="2019-07" db="EMBL/GenBank/DDBJ databases">
        <title>Whole genome shotgun sequence of Asaia bogorensis NBRC 16594.</title>
        <authorList>
            <person name="Hosoyama A."/>
            <person name="Uohara A."/>
            <person name="Ohji S."/>
            <person name="Ichikawa N."/>
        </authorList>
    </citation>
    <scope>NUCLEOTIDE SEQUENCE [LARGE SCALE GENOMIC DNA]</scope>
    <source>
        <strain evidence="1 2">NBRC 16594</strain>
    </source>
</reference>
<protein>
    <submittedName>
        <fullName evidence="1">Uncharacterized protein</fullName>
    </submittedName>
</protein>
<gene>
    <name evidence="1" type="ORF">ABO01nite_05090</name>
</gene>
<keyword evidence="2" id="KW-1185">Reference proteome</keyword>